<evidence type="ECO:0000256" key="3">
    <source>
        <dbReference type="ARBA" id="ARBA00022525"/>
    </source>
</evidence>
<dbReference type="GO" id="GO:0046900">
    <property type="term" value="P:tetrahydrofolylpolyglutamate metabolic process"/>
    <property type="evidence" value="ECO:0007669"/>
    <property type="project" value="TreeGrafter"/>
</dbReference>
<evidence type="ECO:0000256" key="6">
    <source>
        <dbReference type="PIRSR" id="PIRSR615527-1"/>
    </source>
</evidence>
<protein>
    <recommendedName>
        <fullName evidence="7">folate gamma-glutamyl hydrolase</fullName>
        <ecNumber evidence="7">3.4.19.9</ecNumber>
    </recommendedName>
</protein>
<keyword evidence="9" id="KW-0472">Membrane</keyword>
<sequence length="395" mass="43841">MERDNLNRDVEGGKRGNTRSGVRLGGDAVPLVTSSPSDERPRAGGGGVHVLTNMATRVLPPLLLMGSVLALLLLGSVLGDMGQGMKKGKGLTRPTEVEEEHLNLRPIIGILSQELSRSMDNALQPHNYSSYIAASYVKFYESAGARVVPVMINQEDDYYRNIASSVNGMVFPGGSASITNSSGYGRAGELLYHLLQEQDPPVPLLTTCLGFEMMMYLGANNTYPLTNCKASSRADPLYLLPGWESSRLLGGAPSDVLETFIMTNSTSNFHKYCVLPETFQELGLNQEYSLLSTSIDDEGIEYVSTVEHKTLPYYGVQWHPEKNPYEWRFSSIPHSRQAIRAAQYIANFFVEEARHNNQTFATPEEEKEALIYNYCPIYTADLYSSSSFQQCYFFT</sequence>
<dbReference type="InterPro" id="IPR011697">
    <property type="entry name" value="Peptidase_C26"/>
</dbReference>
<evidence type="ECO:0000256" key="1">
    <source>
        <dbReference type="ARBA" id="ARBA00004239"/>
    </source>
</evidence>
<reference evidence="10" key="1">
    <citation type="submission" date="2015-09" db="EMBL/GenBank/DDBJ databases">
        <title>Scylla olivacea transcriptome.</title>
        <authorList>
            <person name="Ikhwanuddin M."/>
        </authorList>
    </citation>
    <scope>NUCLEOTIDE SEQUENCE</scope>
</reference>
<feature type="active site" description="Proton donor" evidence="6">
    <location>
        <position position="319"/>
    </location>
</feature>
<organism evidence="10">
    <name type="scientific">Scylla olivacea</name>
    <name type="common">Orange mud crab</name>
    <name type="synonym">Cancer olivacea</name>
    <dbReference type="NCBI Taxonomy" id="85551"/>
    <lineage>
        <taxon>Eukaryota</taxon>
        <taxon>Metazoa</taxon>
        <taxon>Ecdysozoa</taxon>
        <taxon>Arthropoda</taxon>
        <taxon>Crustacea</taxon>
        <taxon>Multicrustacea</taxon>
        <taxon>Malacostraca</taxon>
        <taxon>Eumalacostraca</taxon>
        <taxon>Eucarida</taxon>
        <taxon>Decapoda</taxon>
        <taxon>Pleocyemata</taxon>
        <taxon>Brachyura</taxon>
        <taxon>Eubrachyura</taxon>
        <taxon>Portunoidea</taxon>
        <taxon>Portunidae</taxon>
        <taxon>Portuninae</taxon>
        <taxon>Scylla</taxon>
    </lineage>
</organism>
<comment type="catalytic activity">
    <reaction evidence="7">
        <text>(6S)-5,6,7,8-tetrahydrofolyl-(gamma-L-Glu)(n) + (n-1) H2O = (6S)-5,6,7,8-tetrahydrofolate + (n-1) L-glutamate</text>
        <dbReference type="Rhea" id="RHEA:56784"/>
        <dbReference type="Rhea" id="RHEA-COMP:14738"/>
        <dbReference type="ChEBI" id="CHEBI:15377"/>
        <dbReference type="ChEBI" id="CHEBI:29985"/>
        <dbReference type="ChEBI" id="CHEBI:57453"/>
        <dbReference type="ChEBI" id="CHEBI:141005"/>
        <dbReference type="EC" id="3.4.19.9"/>
    </reaction>
</comment>
<comment type="similarity">
    <text evidence="2">Belongs to the peptidase C26 family.</text>
</comment>
<feature type="region of interest" description="Disordered" evidence="8">
    <location>
        <begin position="1"/>
        <end position="45"/>
    </location>
</feature>
<dbReference type="EMBL" id="GDRN01088458">
    <property type="protein sequence ID" value="JAI60851.1"/>
    <property type="molecule type" value="Transcribed_RNA"/>
</dbReference>
<evidence type="ECO:0000256" key="5">
    <source>
        <dbReference type="ARBA" id="ARBA00022801"/>
    </source>
</evidence>
<feature type="compositionally biased region" description="Basic and acidic residues" evidence="8">
    <location>
        <begin position="1"/>
        <end position="14"/>
    </location>
</feature>
<feature type="active site" evidence="7">
    <location>
        <position position="319"/>
    </location>
</feature>
<keyword evidence="9" id="KW-1133">Transmembrane helix</keyword>
<dbReference type="EC" id="3.4.19.9" evidence="7"/>
<evidence type="ECO:0000313" key="10">
    <source>
        <dbReference type="EMBL" id="JAI60851.1"/>
    </source>
</evidence>
<dbReference type="PANTHER" id="PTHR11315:SF0">
    <property type="entry name" value="FOLATE GAMMA-GLUTAMYL HYDROLASE"/>
    <property type="match status" value="1"/>
</dbReference>
<keyword evidence="5 7" id="KW-0378">Hydrolase</keyword>
<proteinExistence type="inferred from homology"/>
<evidence type="ECO:0000256" key="9">
    <source>
        <dbReference type="SAM" id="Phobius"/>
    </source>
</evidence>
<dbReference type="PROSITE" id="PS51273">
    <property type="entry name" value="GATASE_TYPE_1"/>
    <property type="match status" value="1"/>
</dbReference>
<feature type="transmembrane region" description="Helical" evidence="9">
    <location>
        <begin position="58"/>
        <end position="79"/>
    </location>
</feature>
<dbReference type="GO" id="GO:0005773">
    <property type="term" value="C:vacuole"/>
    <property type="evidence" value="ECO:0007669"/>
    <property type="project" value="TreeGrafter"/>
</dbReference>
<keyword evidence="4" id="KW-0732">Signal</keyword>
<dbReference type="InterPro" id="IPR029062">
    <property type="entry name" value="Class_I_gatase-like"/>
</dbReference>
<dbReference type="GO" id="GO:0005576">
    <property type="term" value="C:extracellular region"/>
    <property type="evidence" value="ECO:0007669"/>
    <property type="project" value="UniProtKB-SubCell"/>
</dbReference>
<dbReference type="PANTHER" id="PTHR11315">
    <property type="entry name" value="PROTEASE FAMILY C26 GAMMA-GLUTAMYL HYDROLASE"/>
    <property type="match status" value="1"/>
</dbReference>
<feature type="active site" description="Nucleophile" evidence="6 7">
    <location>
        <position position="208"/>
    </location>
</feature>
<dbReference type="Gene3D" id="3.40.50.880">
    <property type="match status" value="1"/>
</dbReference>
<accession>A0A0P4W9R9</accession>
<comment type="subcellular location">
    <subcellularLocation>
        <location evidence="1">Secreted</location>
        <location evidence="1">Extracellular space</location>
    </subcellularLocation>
</comment>
<evidence type="ECO:0000256" key="4">
    <source>
        <dbReference type="ARBA" id="ARBA00022729"/>
    </source>
</evidence>
<keyword evidence="9" id="KW-0812">Transmembrane</keyword>
<dbReference type="FunFam" id="3.40.50.880:FF:000024">
    <property type="entry name" value="Folate gamma-glutamyl hydrolase"/>
    <property type="match status" value="1"/>
</dbReference>
<evidence type="ECO:0000256" key="7">
    <source>
        <dbReference type="PROSITE-ProRule" id="PRU00607"/>
    </source>
</evidence>
<dbReference type="AlphaFoldDB" id="A0A0P4W9R9"/>
<dbReference type="GO" id="GO:0034722">
    <property type="term" value="F:gamma-glutamyl-peptidase activity"/>
    <property type="evidence" value="ECO:0007669"/>
    <property type="project" value="UniProtKB-UniRule"/>
</dbReference>
<dbReference type="PROSITE" id="PS51275">
    <property type="entry name" value="PEPTIDASE_C26_GGH"/>
    <property type="match status" value="1"/>
</dbReference>
<keyword evidence="3" id="KW-0964">Secreted</keyword>
<evidence type="ECO:0000256" key="2">
    <source>
        <dbReference type="ARBA" id="ARBA00011083"/>
    </source>
</evidence>
<dbReference type="SUPFAM" id="SSF52317">
    <property type="entry name" value="Class I glutamine amidotransferase-like"/>
    <property type="match status" value="1"/>
</dbReference>
<dbReference type="InterPro" id="IPR015527">
    <property type="entry name" value="Pept_C26_g-glut_hydrolase"/>
</dbReference>
<name>A0A0P4W9R9_SCYOL</name>
<evidence type="ECO:0000256" key="8">
    <source>
        <dbReference type="SAM" id="MobiDB-lite"/>
    </source>
</evidence>
<dbReference type="Pfam" id="PF07722">
    <property type="entry name" value="Peptidase_C26"/>
    <property type="match status" value="1"/>
</dbReference>